<dbReference type="InterPro" id="IPR004794">
    <property type="entry name" value="Eubact_RibD"/>
</dbReference>
<comment type="similarity">
    <text evidence="4 13">In the N-terminal section; belongs to the cytidine and deoxycytidylate deaminase family.</text>
</comment>
<dbReference type="AlphaFoldDB" id="A0A552X6F5"/>
<dbReference type="PROSITE" id="PS51747">
    <property type="entry name" value="CYT_DCMP_DEAMINASES_2"/>
    <property type="match status" value="1"/>
</dbReference>
<dbReference type="InterPro" id="IPR011549">
    <property type="entry name" value="RibD_C"/>
</dbReference>
<proteinExistence type="inferred from homology"/>
<feature type="active site" description="Proton donor" evidence="14">
    <location>
        <position position="55"/>
    </location>
</feature>
<feature type="binding site" evidence="15">
    <location>
        <position position="210"/>
    </location>
    <ligand>
        <name>substrate</name>
    </ligand>
</feature>
<feature type="binding site" evidence="15">
    <location>
        <position position="173"/>
    </location>
    <ligand>
        <name>NADP(+)</name>
        <dbReference type="ChEBI" id="CHEBI:58349"/>
    </ligand>
</feature>
<dbReference type="InterPro" id="IPR002125">
    <property type="entry name" value="CMP_dCMP_dom"/>
</dbReference>
<keyword evidence="10 13" id="KW-0521">NADP</keyword>
<feature type="binding site" evidence="16">
    <location>
        <position position="53"/>
    </location>
    <ligand>
        <name>Zn(2+)</name>
        <dbReference type="ChEBI" id="CHEBI:29105"/>
        <note>catalytic</note>
    </ligand>
</feature>
<reference evidence="18 19" key="1">
    <citation type="submission" date="2019-07" db="EMBL/GenBank/DDBJ databases">
        <authorList>
            <person name="Yang M."/>
            <person name="Zhao D."/>
            <person name="Xiang H."/>
        </authorList>
    </citation>
    <scope>NUCLEOTIDE SEQUENCE [LARGE SCALE GENOMIC DNA]</scope>
    <source>
        <strain evidence="18 19">IM1326</strain>
    </source>
</reference>
<feature type="binding site" evidence="15">
    <location>
        <position position="171"/>
    </location>
    <ligand>
        <name>substrate</name>
    </ligand>
</feature>
<evidence type="ECO:0000256" key="5">
    <source>
        <dbReference type="ARBA" id="ARBA00007417"/>
    </source>
</evidence>
<dbReference type="GO" id="GO:0008270">
    <property type="term" value="F:zinc ion binding"/>
    <property type="evidence" value="ECO:0007669"/>
    <property type="project" value="InterPro"/>
</dbReference>
<organism evidence="18 19">
    <name type="scientific">Aliidiomarina halalkaliphila</name>
    <dbReference type="NCBI Taxonomy" id="2593535"/>
    <lineage>
        <taxon>Bacteria</taxon>
        <taxon>Pseudomonadati</taxon>
        <taxon>Pseudomonadota</taxon>
        <taxon>Gammaproteobacteria</taxon>
        <taxon>Alteromonadales</taxon>
        <taxon>Idiomarinaceae</taxon>
        <taxon>Aliidiomarina</taxon>
    </lineage>
</organism>
<feature type="binding site" evidence="15">
    <location>
        <position position="157"/>
    </location>
    <ligand>
        <name>NADP(+)</name>
        <dbReference type="ChEBI" id="CHEBI:58349"/>
    </ligand>
</feature>
<evidence type="ECO:0000256" key="12">
    <source>
        <dbReference type="ARBA" id="ARBA00023268"/>
    </source>
</evidence>
<dbReference type="UniPathway" id="UPA00275">
    <property type="reaction ID" value="UER00401"/>
</dbReference>
<keyword evidence="9 13" id="KW-0862">Zinc</keyword>
<comment type="similarity">
    <text evidence="5 13">In the C-terminal section; belongs to the HTP reductase family.</text>
</comment>
<dbReference type="InterPro" id="IPR002734">
    <property type="entry name" value="RibDG_C"/>
</dbReference>
<accession>A0A552X6F5</accession>
<feature type="binding site" evidence="15">
    <location>
        <position position="301"/>
    </location>
    <ligand>
        <name>substrate</name>
    </ligand>
</feature>
<evidence type="ECO:0000256" key="10">
    <source>
        <dbReference type="ARBA" id="ARBA00022857"/>
    </source>
</evidence>
<feature type="binding site" evidence="15">
    <location>
        <begin position="303"/>
        <end position="309"/>
    </location>
    <ligand>
        <name>NADP(+)</name>
        <dbReference type="ChEBI" id="CHEBI:58349"/>
    </ligand>
</feature>
<feature type="binding site" evidence="15">
    <location>
        <position position="199"/>
    </location>
    <ligand>
        <name>NADP(+)</name>
        <dbReference type="ChEBI" id="CHEBI:58349"/>
    </ligand>
</feature>
<evidence type="ECO:0000256" key="2">
    <source>
        <dbReference type="ARBA" id="ARBA00004882"/>
    </source>
</evidence>
<sequence>MRRALVLASYGRFTTHPNPNVGCVIVRPELVRDDQWPDAIIGEGYHARAGEPHAEVHALRAAGSKAVGATAYVTLEPCSHHGRTPPCADALIKAGVGRVVVAISDPFPEVSGQGIARLRDAGIHVDVGVCENEAYMMNRGFFTRIARGRPFVVVKLASSMDGKIALANGESQWITSTEARADVQVGRAQAGAILTGARTVLKDDPQMNVRPEQFPSDHTYGDLPVRQPLRIVLDARAEVPANARIFADGTPVWLIRLQPSGQQLPDHVEEWVVQANTDGRIDLPSLLAQIAERNVHTVWVESGARLAGSLMQANLIDELILYQAPKFFGPDGLSLVDLPEFTRMDDVLSWDLVEATQVGPDVKLILRQPGAAQANEES</sequence>
<dbReference type="OrthoDB" id="9800865at2"/>
<dbReference type="GO" id="GO:0009231">
    <property type="term" value="P:riboflavin biosynthetic process"/>
    <property type="evidence" value="ECO:0007669"/>
    <property type="project" value="UniProtKB-UniPathway"/>
</dbReference>
<feature type="binding site" evidence="16">
    <location>
        <position position="78"/>
    </location>
    <ligand>
        <name>Zn(2+)</name>
        <dbReference type="ChEBI" id="CHEBI:29105"/>
        <note>catalytic</note>
    </ligand>
</feature>
<evidence type="ECO:0000313" key="19">
    <source>
        <dbReference type="Proteomes" id="UP000320359"/>
    </source>
</evidence>
<dbReference type="NCBIfam" id="TIGR00227">
    <property type="entry name" value="ribD_Cterm"/>
    <property type="match status" value="1"/>
</dbReference>
<evidence type="ECO:0000256" key="1">
    <source>
        <dbReference type="ARBA" id="ARBA00002151"/>
    </source>
</evidence>
<dbReference type="GO" id="GO:0050661">
    <property type="term" value="F:NADP binding"/>
    <property type="evidence" value="ECO:0007669"/>
    <property type="project" value="InterPro"/>
</dbReference>
<comment type="function">
    <text evidence="1 13">Converts 2,5-diamino-6-(ribosylamino)-4(3h)-pyrimidinone 5'-phosphate into 5-amino-6-(ribosylamino)-2,4(1h,3h)-pyrimidinedione 5'-phosphate.</text>
</comment>
<dbReference type="PANTHER" id="PTHR38011:SF7">
    <property type="entry name" value="2,5-DIAMINO-6-RIBOSYLAMINO-4(3H)-PYRIMIDINONE 5'-PHOSPHATE REDUCTASE"/>
    <property type="match status" value="1"/>
</dbReference>
<evidence type="ECO:0000256" key="14">
    <source>
        <dbReference type="PIRSR" id="PIRSR006769-1"/>
    </source>
</evidence>
<gene>
    <name evidence="18" type="primary">ribD</name>
    <name evidence="18" type="ORF">FM042_04695</name>
</gene>
<dbReference type="CDD" id="cd01284">
    <property type="entry name" value="Riboflavin_deaminase-reductase"/>
    <property type="match status" value="1"/>
</dbReference>
<dbReference type="EC" id="1.1.1.193" evidence="13"/>
<dbReference type="PANTHER" id="PTHR38011">
    <property type="entry name" value="DIHYDROFOLATE REDUCTASE FAMILY PROTEIN (AFU_ORTHOLOGUE AFUA_8G06820)"/>
    <property type="match status" value="1"/>
</dbReference>
<dbReference type="NCBIfam" id="TIGR00326">
    <property type="entry name" value="eubact_ribD"/>
    <property type="match status" value="1"/>
</dbReference>
<keyword evidence="8 13" id="KW-0378">Hydrolase</keyword>
<evidence type="ECO:0000256" key="3">
    <source>
        <dbReference type="ARBA" id="ARBA00004910"/>
    </source>
</evidence>
<dbReference type="InterPro" id="IPR050765">
    <property type="entry name" value="Riboflavin_Biosynth_HTPR"/>
</dbReference>
<dbReference type="Gene3D" id="3.40.430.10">
    <property type="entry name" value="Dihydrofolate Reductase, subunit A"/>
    <property type="match status" value="1"/>
</dbReference>
<evidence type="ECO:0000313" key="18">
    <source>
        <dbReference type="EMBL" id="TRW50549.1"/>
    </source>
</evidence>
<keyword evidence="7 13" id="KW-0479">Metal-binding</keyword>
<dbReference type="EC" id="3.5.4.26" evidence="13"/>
<dbReference type="GO" id="GO:0008835">
    <property type="term" value="F:diaminohydroxyphosphoribosylaminopyrimidine deaminase activity"/>
    <property type="evidence" value="ECO:0007669"/>
    <property type="project" value="UniProtKB-EC"/>
</dbReference>
<dbReference type="GO" id="GO:0008703">
    <property type="term" value="F:5-amino-6-(5-phosphoribosylamino)uracil reductase activity"/>
    <property type="evidence" value="ECO:0007669"/>
    <property type="project" value="UniProtKB-EC"/>
</dbReference>
<evidence type="ECO:0000256" key="4">
    <source>
        <dbReference type="ARBA" id="ARBA00005259"/>
    </source>
</evidence>
<dbReference type="InterPro" id="IPR024072">
    <property type="entry name" value="DHFR-like_dom_sf"/>
</dbReference>
<evidence type="ECO:0000256" key="16">
    <source>
        <dbReference type="PIRSR" id="PIRSR006769-3"/>
    </source>
</evidence>
<dbReference type="SUPFAM" id="SSF53597">
    <property type="entry name" value="Dihydrofolate reductase-like"/>
    <property type="match status" value="1"/>
</dbReference>
<dbReference type="Proteomes" id="UP000320359">
    <property type="component" value="Unassembled WGS sequence"/>
</dbReference>
<feature type="binding site" evidence="15">
    <location>
        <position position="203"/>
    </location>
    <ligand>
        <name>substrate</name>
    </ligand>
</feature>
<feature type="binding site" evidence="16">
    <location>
        <position position="87"/>
    </location>
    <ligand>
        <name>Zn(2+)</name>
        <dbReference type="ChEBI" id="CHEBI:29105"/>
        <note>catalytic</note>
    </ligand>
</feature>
<dbReference type="InterPro" id="IPR016193">
    <property type="entry name" value="Cytidine_deaminase-like"/>
</dbReference>
<comment type="cofactor">
    <cofactor evidence="13 16">
        <name>Zn(2+)</name>
        <dbReference type="ChEBI" id="CHEBI:29105"/>
    </cofactor>
    <text evidence="13 16">Binds 1 zinc ion.</text>
</comment>
<dbReference type="PROSITE" id="PS00903">
    <property type="entry name" value="CYT_DCMP_DEAMINASES_1"/>
    <property type="match status" value="1"/>
</dbReference>
<evidence type="ECO:0000256" key="6">
    <source>
        <dbReference type="ARBA" id="ARBA00022619"/>
    </source>
</evidence>
<dbReference type="SUPFAM" id="SSF53927">
    <property type="entry name" value="Cytidine deaminase-like"/>
    <property type="match status" value="1"/>
</dbReference>
<dbReference type="Pfam" id="PF01872">
    <property type="entry name" value="RibD_C"/>
    <property type="match status" value="1"/>
</dbReference>
<evidence type="ECO:0000256" key="11">
    <source>
        <dbReference type="ARBA" id="ARBA00023002"/>
    </source>
</evidence>
<keyword evidence="11 13" id="KW-0560">Oxidoreductase</keyword>
<comment type="pathway">
    <text evidence="3 13">Cofactor biosynthesis; riboflavin biosynthesis; 5-amino-6-(D-ribitylamino)uracil from GTP: step 3/4.</text>
</comment>
<evidence type="ECO:0000256" key="9">
    <source>
        <dbReference type="ARBA" id="ARBA00022833"/>
    </source>
</evidence>
<dbReference type="Gene3D" id="3.40.140.10">
    <property type="entry name" value="Cytidine Deaminase, domain 2"/>
    <property type="match status" value="1"/>
</dbReference>
<feature type="binding site" evidence="15">
    <location>
        <position position="187"/>
    </location>
    <ligand>
        <name>substrate</name>
    </ligand>
</feature>
<comment type="pathway">
    <text evidence="2 13">Cofactor biosynthesis; riboflavin biosynthesis; 5-amino-6-(D-ribitylamino)uracil from GTP: step 2/4.</text>
</comment>
<comment type="caution">
    <text evidence="18">The sequence shown here is derived from an EMBL/GenBank/DDBJ whole genome shotgun (WGS) entry which is preliminary data.</text>
</comment>
<keyword evidence="19" id="KW-1185">Reference proteome</keyword>
<evidence type="ECO:0000256" key="7">
    <source>
        <dbReference type="ARBA" id="ARBA00022723"/>
    </source>
</evidence>
<dbReference type="InterPro" id="IPR016192">
    <property type="entry name" value="APOBEC/CMP_deaminase_Zn-bd"/>
</dbReference>
<comment type="catalytic activity">
    <reaction evidence="13">
        <text>2,5-diamino-6-hydroxy-4-(5-phosphoribosylamino)-pyrimidine + H2O + H(+) = 5-amino-6-(5-phospho-D-ribosylamino)uracil + NH4(+)</text>
        <dbReference type="Rhea" id="RHEA:21868"/>
        <dbReference type="ChEBI" id="CHEBI:15377"/>
        <dbReference type="ChEBI" id="CHEBI:15378"/>
        <dbReference type="ChEBI" id="CHEBI:28938"/>
        <dbReference type="ChEBI" id="CHEBI:58453"/>
        <dbReference type="ChEBI" id="CHEBI:58614"/>
        <dbReference type="EC" id="3.5.4.26"/>
    </reaction>
</comment>
<keyword evidence="12" id="KW-0511">Multifunctional enzyme</keyword>
<dbReference type="Pfam" id="PF00383">
    <property type="entry name" value="dCMP_cyt_deam_1"/>
    <property type="match status" value="1"/>
</dbReference>
<evidence type="ECO:0000259" key="17">
    <source>
        <dbReference type="PROSITE" id="PS51747"/>
    </source>
</evidence>
<keyword evidence="6 13" id="KW-0686">Riboflavin biosynthesis</keyword>
<dbReference type="PIRSF" id="PIRSF006769">
    <property type="entry name" value="RibD"/>
    <property type="match status" value="1"/>
</dbReference>
<evidence type="ECO:0000256" key="15">
    <source>
        <dbReference type="PIRSR" id="PIRSR006769-2"/>
    </source>
</evidence>
<protein>
    <recommendedName>
        <fullName evidence="13">Riboflavin biosynthesis protein RibD</fullName>
    </recommendedName>
    <domain>
        <recommendedName>
            <fullName evidence="13">Diaminohydroxyphosphoribosylaminopyrimidine deaminase</fullName>
            <shortName evidence="13">DRAP deaminase</shortName>
            <ecNumber evidence="13">3.5.4.26</ecNumber>
        </recommendedName>
        <alternativeName>
            <fullName evidence="13">Riboflavin-specific deaminase</fullName>
        </alternativeName>
    </domain>
    <domain>
        <recommendedName>
            <fullName evidence="13">5-amino-6-(5-phosphoribosylamino)uracil reductase</fullName>
            <ecNumber evidence="13">1.1.1.193</ecNumber>
        </recommendedName>
        <alternativeName>
            <fullName evidence="13">HTP reductase</fullName>
        </alternativeName>
    </domain>
</protein>
<dbReference type="EMBL" id="VJWL01000001">
    <property type="protein sequence ID" value="TRW50549.1"/>
    <property type="molecule type" value="Genomic_DNA"/>
</dbReference>
<evidence type="ECO:0000256" key="13">
    <source>
        <dbReference type="PIRNR" id="PIRNR006769"/>
    </source>
</evidence>
<name>A0A552X6F5_9GAMM</name>
<dbReference type="FunFam" id="3.40.140.10:FF:000025">
    <property type="entry name" value="Riboflavin biosynthesis protein RibD"/>
    <property type="match status" value="1"/>
</dbReference>
<feature type="domain" description="CMP/dCMP-type deaminase" evidence="17">
    <location>
        <begin position="1"/>
        <end position="126"/>
    </location>
</feature>
<comment type="catalytic activity">
    <reaction evidence="13">
        <text>5-amino-6-(5-phospho-D-ribitylamino)uracil + NADP(+) = 5-amino-6-(5-phospho-D-ribosylamino)uracil + NADPH + H(+)</text>
        <dbReference type="Rhea" id="RHEA:17845"/>
        <dbReference type="ChEBI" id="CHEBI:15378"/>
        <dbReference type="ChEBI" id="CHEBI:57783"/>
        <dbReference type="ChEBI" id="CHEBI:58349"/>
        <dbReference type="ChEBI" id="CHEBI:58421"/>
        <dbReference type="ChEBI" id="CHEBI:58453"/>
        <dbReference type="EC" id="1.1.1.193"/>
    </reaction>
</comment>
<evidence type="ECO:0000256" key="8">
    <source>
        <dbReference type="ARBA" id="ARBA00022801"/>
    </source>
</evidence>